<evidence type="ECO:0000313" key="1">
    <source>
        <dbReference type="EMBL" id="MBB5577374.1"/>
    </source>
</evidence>
<dbReference type="Proteomes" id="UP000549882">
    <property type="component" value="Unassembled WGS sequence"/>
</dbReference>
<gene>
    <name evidence="1" type="ORF">GGD50_006026</name>
</gene>
<name>A0A7W8XXS4_9HYPH</name>
<accession>A0A7W8XXS4</accession>
<protein>
    <submittedName>
        <fullName evidence="1">Uncharacterized protein</fullName>
    </submittedName>
</protein>
<evidence type="ECO:0000313" key="2">
    <source>
        <dbReference type="Proteomes" id="UP000549882"/>
    </source>
</evidence>
<comment type="caution">
    <text evidence="1">The sequence shown here is derived from an EMBL/GenBank/DDBJ whole genome shotgun (WGS) entry which is preliminary data.</text>
</comment>
<proteinExistence type="predicted"/>
<sequence>MMPNSLEGLRHEAAKRLLGCQPLPVRIQDVVRALIFNAICEGNALVASPPHSTL</sequence>
<organism evidence="1 2">
    <name type="scientific">Rhizobium paranaense</name>
    <dbReference type="NCBI Taxonomy" id="1650438"/>
    <lineage>
        <taxon>Bacteria</taxon>
        <taxon>Pseudomonadati</taxon>
        <taxon>Pseudomonadota</taxon>
        <taxon>Alphaproteobacteria</taxon>
        <taxon>Hyphomicrobiales</taxon>
        <taxon>Rhizobiaceae</taxon>
        <taxon>Rhizobium/Agrobacterium group</taxon>
        <taxon>Rhizobium</taxon>
    </lineage>
</organism>
<keyword evidence="2" id="KW-1185">Reference proteome</keyword>
<dbReference type="EMBL" id="JACHBI010000019">
    <property type="protein sequence ID" value="MBB5577374.1"/>
    <property type="molecule type" value="Genomic_DNA"/>
</dbReference>
<dbReference type="AlphaFoldDB" id="A0A7W8XXS4"/>
<reference evidence="1 2" key="1">
    <citation type="submission" date="2020-08" db="EMBL/GenBank/DDBJ databases">
        <title>Genomic Encyclopedia of Type Strains, Phase IV (KMG-V): Genome sequencing to study the core and pangenomes of soil and plant-associated prokaryotes.</title>
        <authorList>
            <person name="Whitman W."/>
        </authorList>
    </citation>
    <scope>NUCLEOTIDE SEQUENCE [LARGE SCALE GENOMIC DNA]</scope>
    <source>
        <strain evidence="1 2">SEMIA 4064</strain>
    </source>
</reference>